<organism evidence="2 3">
    <name type="scientific">Allonocardiopsis opalescens</name>
    <dbReference type="NCBI Taxonomy" id="1144618"/>
    <lineage>
        <taxon>Bacteria</taxon>
        <taxon>Bacillati</taxon>
        <taxon>Actinomycetota</taxon>
        <taxon>Actinomycetes</taxon>
        <taxon>Streptosporangiales</taxon>
        <taxon>Allonocardiopsis</taxon>
    </lineage>
</organism>
<dbReference type="RefSeq" id="WP_170141048.1">
    <property type="nucleotide sequence ID" value="NZ_PVZC01000006.1"/>
</dbReference>
<evidence type="ECO:0000313" key="3">
    <source>
        <dbReference type="Proteomes" id="UP000237846"/>
    </source>
</evidence>
<dbReference type="EMBL" id="PVZC01000006">
    <property type="protein sequence ID" value="PRX97086.1"/>
    <property type="molecule type" value="Genomic_DNA"/>
</dbReference>
<dbReference type="Pfam" id="PF12680">
    <property type="entry name" value="SnoaL_2"/>
    <property type="match status" value="1"/>
</dbReference>
<evidence type="ECO:0000313" key="2">
    <source>
        <dbReference type="EMBL" id="PRX97086.1"/>
    </source>
</evidence>
<sequence length="148" mass="16543">MTTVVSSNIDVVRRMYAAFHARDLDQLRNDVFANDIVWYMPGQHPLSGRHDGIDAVMAFNAALAKAGIVVDNIHLGELDDGTVVEKHTGHGHSQGVDYIFPTCTSYRVQDGKIVEVRVHTNDPHAVNEYMWAQYQLRSLPDRLADGQV</sequence>
<name>A0A2T0PZY9_9ACTN</name>
<dbReference type="AlphaFoldDB" id="A0A2T0PZY9"/>
<feature type="domain" description="SnoaL-like" evidence="1">
    <location>
        <begin position="12"/>
        <end position="116"/>
    </location>
</feature>
<keyword evidence="2" id="KW-0413">Isomerase</keyword>
<dbReference type="InterPro" id="IPR032710">
    <property type="entry name" value="NTF2-like_dom_sf"/>
</dbReference>
<reference evidence="2 3" key="1">
    <citation type="submission" date="2018-03" db="EMBL/GenBank/DDBJ databases">
        <title>Genomic Encyclopedia of Archaeal and Bacterial Type Strains, Phase II (KMG-II): from individual species to whole genera.</title>
        <authorList>
            <person name="Goeker M."/>
        </authorList>
    </citation>
    <scope>NUCLEOTIDE SEQUENCE [LARGE SCALE GENOMIC DNA]</scope>
    <source>
        <strain evidence="2 3">DSM 45601</strain>
    </source>
</reference>
<evidence type="ECO:0000259" key="1">
    <source>
        <dbReference type="Pfam" id="PF12680"/>
    </source>
</evidence>
<dbReference type="SUPFAM" id="SSF54427">
    <property type="entry name" value="NTF2-like"/>
    <property type="match status" value="1"/>
</dbReference>
<dbReference type="GO" id="GO:0016853">
    <property type="term" value="F:isomerase activity"/>
    <property type="evidence" value="ECO:0007669"/>
    <property type="project" value="UniProtKB-KW"/>
</dbReference>
<proteinExistence type="predicted"/>
<accession>A0A2T0PZY9</accession>
<comment type="caution">
    <text evidence="2">The sequence shown here is derived from an EMBL/GenBank/DDBJ whole genome shotgun (WGS) entry which is preliminary data.</text>
</comment>
<keyword evidence="3" id="KW-1185">Reference proteome</keyword>
<dbReference type="Gene3D" id="3.10.450.50">
    <property type="match status" value="1"/>
</dbReference>
<protein>
    <submittedName>
        <fullName evidence="2">Ketosteroid isomerase-like protein</fullName>
    </submittedName>
</protein>
<dbReference type="Proteomes" id="UP000237846">
    <property type="component" value="Unassembled WGS sequence"/>
</dbReference>
<gene>
    <name evidence="2" type="ORF">CLV72_106122</name>
</gene>
<dbReference type="InterPro" id="IPR037401">
    <property type="entry name" value="SnoaL-like"/>
</dbReference>